<feature type="compositionally biased region" description="Basic and acidic residues" evidence="1">
    <location>
        <begin position="230"/>
        <end position="256"/>
    </location>
</feature>
<protein>
    <recommendedName>
        <fullName evidence="3">DUF6542 domain-containing protein</fullName>
    </recommendedName>
</protein>
<dbReference type="RefSeq" id="WP_211696193.1">
    <property type="nucleotide sequence ID" value="NZ_CP046600.1"/>
</dbReference>
<accession>A0A975PXU3</accession>
<organism evidence="4 5">
    <name type="scientific">Mycobacterium spongiae</name>
    <dbReference type="NCBI Taxonomy" id="886343"/>
    <lineage>
        <taxon>Bacteria</taxon>
        <taxon>Bacillati</taxon>
        <taxon>Actinomycetota</taxon>
        <taxon>Actinomycetes</taxon>
        <taxon>Mycobacteriales</taxon>
        <taxon>Mycobacteriaceae</taxon>
        <taxon>Mycobacterium</taxon>
    </lineage>
</organism>
<keyword evidence="2" id="KW-0472">Membrane</keyword>
<feature type="compositionally biased region" description="Basic and acidic residues" evidence="1">
    <location>
        <begin position="280"/>
        <end position="307"/>
    </location>
</feature>
<keyword evidence="2" id="KW-1133">Transmembrane helix</keyword>
<feature type="transmembrane region" description="Helical" evidence="2">
    <location>
        <begin position="55"/>
        <end position="75"/>
    </location>
</feature>
<dbReference type="InterPro" id="IPR046672">
    <property type="entry name" value="DUF6542"/>
</dbReference>
<evidence type="ECO:0000256" key="1">
    <source>
        <dbReference type="SAM" id="MobiDB-lite"/>
    </source>
</evidence>
<name>A0A975PXU3_9MYCO</name>
<feature type="transmembrane region" description="Helical" evidence="2">
    <location>
        <begin position="24"/>
        <end position="43"/>
    </location>
</feature>
<evidence type="ECO:0000313" key="4">
    <source>
        <dbReference type="EMBL" id="QUR68621.1"/>
    </source>
</evidence>
<reference evidence="4" key="1">
    <citation type="submission" date="2019-12" db="EMBL/GenBank/DDBJ databases">
        <title>Mycobacterium spongiae sp. nov.</title>
        <authorList>
            <person name="Stinear T."/>
        </authorList>
    </citation>
    <scope>NUCLEOTIDE SEQUENCE</scope>
    <source>
        <strain evidence="4">FSD4b-SM</strain>
    </source>
</reference>
<feature type="compositionally biased region" description="Basic residues" evidence="1">
    <location>
        <begin position="387"/>
        <end position="396"/>
    </location>
</feature>
<feature type="transmembrane region" description="Helical" evidence="2">
    <location>
        <begin position="121"/>
        <end position="141"/>
    </location>
</feature>
<dbReference type="EMBL" id="CP046600">
    <property type="protein sequence ID" value="QUR68621.1"/>
    <property type="molecule type" value="Genomic_DNA"/>
</dbReference>
<feature type="transmembrane region" description="Helical" evidence="2">
    <location>
        <begin position="81"/>
        <end position="98"/>
    </location>
</feature>
<keyword evidence="5" id="KW-1185">Reference proteome</keyword>
<sequence length="407" mass="45898">MSAQRARSAVQTGHRSIHPNIPGVPSWGAVLIAMTATAVGYAIDAGSGHKELTHVFAAFYIGGCLAAVLAVRQAAVFTAVIQPPLILFFAVPGAYWLFHRSKIDKLKDLLINCGYPLIERFPLMLGTAGVVLLIGLFRWYFGMTHRTGAVAKSTDDTAGAGTTPRSAVSGVVTKLRSLWADFSDDSSDEAQTTEPPPAHAKGHRPSTRRTARGSRPDERPARTRSRHTRPPAEDKHQPRGERPRRHHDVDPSDPPRRRGRPAGPPTDPNLGMQPPRHVRRDPQRRGPYERPAPRRGRFDPNETHERPQNYGPAQRFNPYERYGAAHEPPYEPYQPPYEPSGRHATSWPDNPNPGHHPISQVRYRKSPPQEERRDTYRDEPRNERSQNRRSRPRTPRRPQPESWDYDD</sequence>
<feature type="compositionally biased region" description="Basic residues" evidence="1">
    <location>
        <begin position="200"/>
        <end position="212"/>
    </location>
</feature>
<gene>
    <name evidence="4" type="ORF">F6B93_17400</name>
</gene>
<evidence type="ECO:0000256" key="2">
    <source>
        <dbReference type="SAM" id="Phobius"/>
    </source>
</evidence>
<proteinExistence type="predicted"/>
<evidence type="ECO:0000313" key="5">
    <source>
        <dbReference type="Proteomes" id="UP000682202"/>
    </source>
</evidence>
<dbReference type="KEGG" id="mspg:F6B93_17400"/>
<keyword evidence="2" id="KW-0812">Transmembrane</keyword>
<feature type="region of interest" description="Disordered" evidence="1">
    <location>
        <begin position="183"/>
        <end position="407"/>
    </location>
</feature>
<dbReference type="Proteomes" id="UP000682202">
    <property type="component" value="Chromosome"/>
</dbReference>
<feature type="domain" description="DUF6542" evidence="3">
    <location>
        <begin position="23"/>
        <end position="141"/>
    </location>
</feature>
<dbReference type="AlphaFoldDB" id="A0A975PXU3"/>
<evidence type="ECO:0000259" key="3">
    <source>
        <dbReference type="Pfam" id="PF20177"/>
    </source>
</evidence>
<feature type="compositionally biased region" description="Basic and acidic residues" evidence="1">
    <location>
        <begin position="367"/>
        <end position="386"/>
    </location>
</feature>
<dbReference type="Pfam" id="PF20177">
    <property type="entry name" value="DUF6542"/>
    <property type="match status" value="1"/>
</dbReference>